<feature type="region of interest" description="Disordered" evidence="1">
    <location>
        <begin position="1"/>
        <end position="34"/>
    </location>
</feature>
<dbReference type="STRING" id="767519.SAMN05216559_3513"/>
<proteinExistence type="predicted"/>
<dbReference type="Proteomes" id="UP000199062">
    <property type="component" value="Unassembled WGS sequence"/>
</dbReference>
<protein>
    <submittedName>
        <fullName evidence="2">Uncharacterized protein</fullName>
    </submittedName>
</protein>
<keyword evidence="3" id="KW-1185">Reference proteome</keyword>
<evidence type="ECO:0000313" key="2">
    <source>
        <dbReference type="EMBL" id="SFS08788.1"/>
    </source>
</evidence>
<gene>
    <name evidence="2" type="ORF">SAMN05216559_3513</name>
</gene>
<evidence type="ECO:0000313" key="3">
    <source>
        <dbReference type="Proteomes" id="UP000199062"/>
    </source>
</evidence>
<evidence type="ECO:0000256" key="1">
    <source>
        <dbReference type="SAM" id="MobiDB-lite"/>
    </source>
</evidence>
<dbReference type="AlphaFoldDB" id="A0A1I6LZH8"/>
<name>A0A1I6LZH8_9EURY</name>
<dbReference type="EMBL" id="FOZK01000003">
    <property type="protein sequence ID" value="SFS08788.1"/>
    <property type="molecule type" value="Genomic_DNA"/>
</dbReference>
<feature type="compositionally biased region" description="Basic residues" evidence="1">
    <location>
        <begin position="24"/>
        <end position="34"/>
    </location>
</feature>
<sequence>MKALAIDSPLLPEFTPSGANHASFRNRRRSAGSE</sequence>
<organism evidence="2 3">
    <name type="scientific">Halomicrobium zhouii</name>
    <dbReference type="NCBI Taxonomy" id="767519"/>
    <lineage>
        <taxon>Archaea</taxon>
        <taxon>Methanobacteriati</taxon>
        <taxon>Methanobacteriota</taxon>
        <taxon>Stenosarchaea group</taxon>
        <taxon>Halobacteria</taxon>
        <taxon>Halobacteriales</taxon>
        <taxon>Haloarculaceae</taxon>
        <taxon>Halomicrobium</taxon>
    </lineage>
</organism>
<reference evidence="2 3" key="1">
    <citation type="submission" date="2016-10" db="EMBL/GenBank/DDBJ databases">
        <authorList>
            <person name="de Groot N.N."/>
        </authorList>
    </citation>
    <scope>NUCLEOTIDE SEQUENCE [LARGE SCALE GENOMIC DNA]</scope>
    <source>
        <strain evidence="2 3">CGMCC 1.10457</strain>
    </source>
</reference>
<accession>A0A1I6LZH8</accession>